<keyword evidence="2" id="KW-1185">Reference proteome</keyword>
<accession>A0A8C9DCR1</accession>
<dbReference type="AlphaFoldDB" id="A0A8C9DCR1"/>
<evidence type="ECO:0000313" key="1">
    <source>
        <dbReference type="Ensembl" id="ENSPLOP00000031148.1"/>
    </source>
</evidence>
<proteinExistence type="predicted"/>
<organism evidence="1 2">
    <name type="scientific">Panthera leo</name>
    <name type="common">Lion</name>
    <dbReference type="NCBI Taxonomy" id="9689"/>
    <lineage>
        <taxon>Eukaryota</taxon>
        <taxon>Metazoa</taxon>
        <taxon>Chordata</taxon>
        <taxon>Craniata</taxon>
        <taxon>Vertebrata</taxon>
        <taxon>Euteleostomi</taxon>
        <taxon>Mammalia</taxon>
        <taxon>Eutheria</taxon>
        <taxon>Laurasiatheria</taxon>
        <taxon>Carnivora</taxon>
        <taxon>Feliformia</taxon>
        <taxon>Felidae</taxon>
        <taxon>Pantherinae</taxon>
        <taxon>Panthera</taxon>
    </lineage>
</organism>
<reference evidence="1" key="2">
    <citation type="submission" date="2025-08" db="UniProtKB">
        <authorList>
            <consortium name="Ensembl"/>
        </authorList>
    </citation>
    <scope>IDENTIFICATION</scope>
</reference>
<reference evidence="1" key="1">
    <citation type="journal article" date="2019" name="bioRxiv">
        <title>Long live the king: chromosome-level assembly of the lion (Panthera leo) using linked-read, Hi-C, and long read data.</title>
        <authorList>
            <person name="Armstrong E.E."/>
            <person name="Taylor R.W."/>
            <person name="Miller D.E."/>
            <person name="Kaelin C."/>
            <person name="Barsh G."/>
            <person name="Hadly E.A."/>
            <person name="Petrov D."/>
        </authorList>
    </citation>
    <scope>NUCLEOTIDE SEQUENCE [LARGE SCALE GENOMIC DNA]</scope>
</reference>
<sequence length="99" mass="11450">TATVFVRKMMLSALNLLLHQNHFPLQVCWCKAQHGMATVALLLPIHLLPKLQLTLWFKTKGVIKEPCRDCLLGEEAWALVHLLKNKPKHKQRQMEFLSL</sequence>
<dbReference type="Proteomes" id="UP000694399">
    <property type="component" value="Chromosome C2"/>
</dbReference>
<protein>
    <submittedName>
        <fullName evidence="1">Uncharacterized protein</fullName>
    </submittedName>
</protein>
<reference evidence="1" key="3">
    <citation type="submission" date="2025-09" db="UniProtKB">
        <authorList>
            <consortium name="Ensembl"/>
        </authorList>
    </citation>
    <scope>IDENTIFICATION</scope>
</reference>
<name>A0A8C9DCR1_PANLE</name>
<dbReference type="Ensembl" id="ENSPLOT00000034370.1">
    <property type="protein sequence ID" value="ENSPLOP00000031148.1"/>
    <property type="gene ID" value="ENSPLOG00000022721.1"/>
</dbReference>
<evidence type="ECO:0000313" key="2">
    <source>
        <dbReference type="Proteomes" id="UP000694399"/>
    </source>
</evidence>